<proteinExistence type="predicted"/>
<organism evidence="1 2">
    <name type="scientific">Cetraspora pellucida</name>
    <dbReference type="NCBI Taxonomy" id="1433469"/>
    <lineage>
        <taxon>Eukaryota</taxon>
        <taxon>Fungi</taxon>
        <taxon>Fungi incertae sedis</taxon>
        <taxon>Mucoromycota</taxon>
        <taxon>Glomeromycotina</taxon>
        <taxon>Glomeromycetes</taxon>
        <taxon>Diversisporales</taxon>
        <taxon>Gigasporaceae</taxon>
        <taxon>Cetraspora</taxon>
    </lineage>
</organism>
<gene>
    <name evidence="1" type="ORF">CPELLU_LOCUS12905</name>
</gene>
<protein>
    <submittedName>
        <fullName evidence="1">19559_t:CDS:1</fullName>
    </submittedName>
</protein>
<evidence type="ECO:0000313" key="1">
    <source>
        <dbReference type="EMBL" id="CAG8721107.1"/>
    </source>
</evidence>
<name>A0A9N9I552_9GLOM</name>
<dbReference type="Proteomes" id="UP000789759">
    <property type="component" value="Unassembled WGS sequence"/>
</dbReference>
<evidence type="ECO:0000313" key="2">
    <source>
        <dbReference type="Proteomes" id="UP000789759"/>
    </source>
</evidence>
<dbReference type="AlphaFoldDB" id="A0A9N9I552"/>
<dbReference type="EMBL" id="CAJVQA010012991">
    <property type="protein sequence ID" value="CAG8721107.1"/>
    <property type="molecule type" value="Genomic_DNA"/>
</dbReference>
<sequence length="118" mass="13433">MPYIALEILQGKSVANIYGFKTIVVEMTKGKSPFDDSDSKIDITFSVYRKIESDTDNQIKSNLEADKHSFKIAKRVSNAPSLFIKRKRKHIAGSSFRTSGFKNNKARAPEFETMEWLP</sequence>
<accession>A0A9N9I552</accession>
<keyword evidence="2" id="KW-1185">Reference proteome</keyword>
<feature type="non-terminal residue" evidence="1">
    <location>
        <position position="1"/>
    </location>
</feature>
<comment type="caution">
    <text evidence="1">The sequence shown here is derived from an EMBL/GenBank/DDBJ whole genome shotgun (WGS) entry which is preliminary data.</text>
</comment>
<reference evidence="1" key="1">
    <citation type="submission" date="2021-06" db="EMBL/GenBank/DDBJ databases">
        <authorList>
            <person name="Kallberg Y."/>
            <person name="Tangrot J."/>
            <person name="Rosling A."/>
        </authorList>
    </citation>
    <scope>NUCLEOTIDE SEQUENCE</scope>
    <source>
        <strain evidence="1">FL966</strain>
    </source>
</reference>